<evidence type="ECO:0000313" key="7">
    <source>
        <dbReference type="EMBL" id="OPC78084.1"/>
    </source>
</evidence>
<comment type="caution">
    <text evidence="7">The sequence shown here is derived from an EMBL/GenBank/DDBJ whole genome shotgun (WGS) entry which is preliminary data.</text>
</comment>
<dbReference type="GO" id="GO:0005737">
    <property type="term" value="C:cytoplasm"/>
    <property type="evidence" value="ECO:0007669"/>
    <property type="project" value="TreeGrafter"/>
</dbReference>
<protein>
    <recommendedName>
        <fullName evidence="6">Carrier domain-containing protein</fullName>
    </recommendedName>
</protein>
<dbReference type="NCBIfam" id="TIGR01733">
    <property type="entry name" value="AA-adenyl-dom"/>
    <property type="match status" value="1"/>
</dbReference>
<feature type="compositionally biased region" description="Low complexity" evidence="5">
    <location>
        <begin position="944"/>
        <end position="956"/>
    </location>
</feature>
<gene>
    <name evidence="7" type="ORF">B4N89_38410</name>
</gene>
<keyword evidence="8" id="KW-1185">Reference proteome</keyword>
<proteinExistence type="inferred from homology"/>
<evidence type="ECO:0000256" key="3">
    <source>
        <dbReference type="ARBA" id="ARBA00022630"/>
    </source>
</evidence>
<dbReference type="InterPro" id="IPR025110">
    <property type="entry name" value="AMP-bd_C"/>
</dbReference>
<dbReference type="InterPro" id="IPR000873">
    <property type="entry name" value="AMP-dep_synth/lig_dom"/>
</dbReference>
<dbReference type="GO" id="GO:0044550">
    <property type="term" value="P:secondary metabolite biosynthetic process"/>
    <property type="evidence" value="ECO:0007669"/>
    <property type="project" value="TreeGrafter"/>
</dbReference>
<dbReference type="InterPro" id="IPR037069">
    <property type="entry name" value="AcylCoA_DH/ox_N_sf"/>
</dbReference>
<dbReference type="GO" id="GO:0043041">
    <property type="term" value="P:amino acid activation for nonribosomal peptide biosynthetic process"/>
    <property type="evidence" value="ECO:0007669"/>
    <property type="project" value="TreeGrafter"/>
</dbReference>
<dbReference type="Gene3D" id="1.10.540.10">
    <property type="entry name" value="Acyl-CoA dehydrogenase/oxidase, N-terminal domain"/>
    <property type="match status" value="1"/>
</dbReference>
<dbReference type="InterPro" id="IPR020845">
    <property type="entry name" value="AMP-binding_CS"/>
</dbReference>
<dbReference type="Gene3D" id="1.20.140.10">
    <property type="entry name" value="Butyryl-CoA Dehydrogenase, subunit A, domain 3"/>
    <property type="match status" value="1"/>
</dbReference>
<dbReference type="InterPro" id="IPR045851">
    <property type="entry name" value="AMP-bd_C_sf"/>
</dbReference>
<name>A0A1T3NMP2_9ACTN</name>
<dbReference type="Gene3D" id="3.30.300.30">
    <property type="match status" value="1"/>
</dbReference>
<dbReference type="GO" id="GO:0031177">
    <property type="term" value="F:phosphopantetheine binding"/>
    <property type="evidence" value="ECO:0007669"/>
    <property type="project" value="TreeGrafter"/>
</dbReference>
<feature type="domain" description="Carrier" evidence="6">
    <location>
        <begin position="874"/>
        <end position="949"/>
    </location>
</feature>
<evidence type="ECO:0000256" key="5">
    <source>
        <dbReference type="SAM" id="MobiDB-lite"/>
    </source>
</evidence>
<dbReference type="Gene3D" id="3.40.50.12780">
    <property type="entry name" value="N-terminal domain of ligase-like"/>
    <property type="match status" value="1"/>
</dbReference>
<dbReference type="Pfam" id="PF00550">
    <property type="entry name" value="PP-binding"/>
    <property type="match status" value="1"/>
</dbReference>
<dbReference type="FunFam" id="3.40.50.12780:FF:000012">
    <property type="entry name" value="Non-ribosomal peptide synthetase"/>
    <property type="match status" value="1"/>
</dbReference>
<comment type="cofactor">
    <cofactor evidence="1">
        <name>FAD</name>
        <dbReference type="ChEBI" id="CHEBI:57692"/>
    </cofactor>
</comment>
<dbReference type="Pfam" id="PF13193">
    <property type="entry name" value="AMP-binding_C"/>
    <property type="match status" value="1"/>
</dbReference>
<dbReference type="GO" id="GO:0016627">
    <property type="term" value="F:oxidoreductase activity, acting on the CH-CH group of donors"/>
    <property type="evidence" value="ECO:0007669"/>
    <property type="project" value="InterPro"/>
</dbReference>
<dbReference type="CDD" id="cd05930">
    <property type="entry name" value="A_NRPS"/>
    <property type="match status" value="1"/>
</dbReference>
<evidence type="ECO:0000256" key="1">
    <source>
        <dbReference type="ARBA" id="ARBA00001974"/>
    </source>
</evidence>
<dbReference type="EMBL" id="MWQN01000003">
    <property type="protein sequence ID" value="OPC78084.1"/>
    <property type="molecule type" value="Genomic_DNA"/>
</dbReference>
<dbReference type="Gene3D" id="1.10.1200.10">
    <property type="entry name" value="ACP-like"/>
    <property type="match status" value="1"/>
</dbReference>
<dbReference type="InterPro" id="IPR042099">
    <property type="entry name" value="ANL_N_sf"/>
</dbReference>
<dbReference type="SUPFAM" id="SSF47203">
    <property type="entry name" value="Acyl-CoA dehydrogenase C-terminal domain-like"/>
    <property type="match status" value="1"/>
</dbReference>
<evidence type="ECO:0000313" key="8">
    <source>
        <dbReference type="Proteomes" id="UP000190037"/>
    </source>
</evidence>
<dbReference type="Pfam" id="PF00501">
    <property type="entry name" value="AMP-binding"/>
    <property type="match status" value="1"/>
</dbReference>
<dbReference type="STRING" id="159449.B4N89_38410"/>
<evidence type="ECO:0000256" key="2">
    <source>
        <dbReference type="ARBA" id="ARBA00009347"/>
    </source>
</evidence>
<dbReference type="InterPro" id="IPR036736">
    <property type="entry name" value="ACP-like_sf"/>
</dbReference>
<evidence type="ECO:0000259" key="6">
    <source>
        <dbReference type="PROSITE" id="PS50075"/>
    </source>
</evidence>
<dbReference type="PANTHER" id="PTHR45527:SF1">
    <property type="entry name" value="FATTY ACID SYNTHASE"/>
    <property type="match status" value="1"/>
</dbReference>
<evidence type="ECO:0000256" key="4">
    <source>
        <dbReference type="ARBA" id="ARBA00022827"/>
    </source>
</evidence>
<keyword evidence="4" id="KW-0274">FAD</keyword>
<dbReference type="Pfam" id="PF00441">
    <property type="entry name" value="Acyl-CoA_dh_1"/>
    <property type="match status" value="1"/>
</dbReference>
<dbReference type="SUPFAM" id="SSF47336">
    <property type="entry name" value="ACP-like"/>
    <property type="match status" value="1"/>
</dbReference>
<organism evidence="7 8">
    <name type="scientific">Embleya scabrispora</name>
    <dbReference type="NCBI Taxonomy" id="159449"/>
    <lineage>
        <taxon>Bacteria</taxon>
        <taxon>Bacillati</taxon>
        <taxon>Actinomycetota</taxon>
        <taxon>Actinomycetes</taxon>
        <taxon>Kitasatosporales</taxon>
        <taxon>Streptomycetaceae</taxon>
        <taxon>Embleya</taxon>
    </lineage>
</organism>
<dbReference type="InterPro" id="IPR009100">
    <property type="entry name" value="AcylCoA_DH/oxidase_NM_dom_sf"/>
</dbReference>
<sequence>MFAHTTWQRRLVRDFTTAWRHCAAEDNDADVRRDPDRSQDARAVLVRHGWHDLLVSADEGGLGLGGTEAALLAESLGRALLPAEAMDPVPAAPVLAGWGLPGGSDTDRARVTLCPPTHPRVTREDGTTAYLTHAVPELLLLPDGPTGVRPIEGADLLAEELVGPDGRLWAISARPAPRAGALDAGPLWATAVLLRCAHLLGIGATAVDVGIERARERRQFGQKIGHYQAVAIPLAAHRARQEALRLAIGEELLCLAADPGEAEGVLARAEAIFAALRPLVEACVSHGSQVHGAAGLARDCVAARCRRRLLAETAGEAAYTRGVDHPYAPPSRRPHVIGPPAPADVVEVARRRVPRAVEDTAVDRPDDVCVHELFERTAARRPDRIALRCGSTTLTYRELDRRADRLAHVLRDHGVGPDDPVGICMDRGVDAIVAILAVLKAGGAYVPIDPEYPAVRVEFLIRDSAAVLLLTHEWTGEWLPETDVPILFLDTIADRIERAPSTPVGASVGAGGLAYLIYTSGSTGTPKGVEIEHRGLVNRLLWDARAFCSTGADTILQHTSLGFDISVWEIFAPLTSGACLVVAPRKASRDPHALLAEAAATGVTVLACVPSLLDVLIEEREPALADLPDLRRVFCGGEVLSPQLCARFHAAVPGVELHNFYGPSECTIDVTHWRLDPRDVEASVPIGRPIDNVRVHVLDEFGTPVPLGSPGELHVAGAGLARGYRNRPGLTAARFVPDPFAPRPGGRLYRTGDIVTRARDGALYFLGRSDHQVKVRGHRIEPGEIEAALETHPDVHTAVLNVLAGRIEAHVLPAPDAGFDEQRLRAHLRERLPAHMVPSGIGALAAVPLDANGKIDRRALPSLAARGGGTAEDVAGDATERALLTLAGQVLGVDRLAPGDDFFAAGGSSLDAARFVARVRRELGVELDLEAFFAAPTIGAATAGAAGSAAERPSAAPDTAREDTDG</sequence>
<dbReference type="RefSeq" id="WP_078981177.1">
    <property type="nucleotide sequence ID" value="NZ_MWQN01000003.1"/>
</dbReference>
<reference evidence="7 8" key="1">
    <citation type="submission" date="2017-03" db="EMBL/GenBank/DDBJ databases">
        <title>Draft genome sequence of Streptomyces scabrisporus NF3, endophyte isolated from Amphipterygium adstringens.</title>
        <authorList>
            <person name="Vazquez M."/>
            <person name="Ceapa C.D."/>
            <person name="Rodriguez Luna D."/>
            <person name="Sanchez Esquivel S."/>
        </authorList>
    </citation>
    <scope>NUCLEOTIDE SEQUENCE [LARGE SCALE GENOMIC DNA]</scope>
    <source>
        <strain evidence="7 8">NF3</strain>
    </source>
</reference>
<feature type="region of interest" description="Disordered" evidence="5">
    <location>
        <begin position="944"/>
        <end position="966"/>
    </location>
</feature>
<dbReference type="InterPro" id="IPR009075">
    <property type="entry name" value="AcylCo_DH/oxidase_C"/>
</dbReference>
<dbReference type="SUPFAM" id="SSF56645">
    <property type="entry name" value="Acyl-CoA dehydrogenase NM domain-like"/>
    <property type="match status" value="1"/>
</dbReference>
<accession>A0A1T3NMP2</accession>
<dbReference type="GO" id="GO:0050660">
    <property type="term" value="F:flavin adenine dinucleotide binding"/>
    <property type="evidence" value="ECO:0007669"/>
    <property type="project" value="InterPro"/>
</dbReference>
<dbReference type="FunFam" id="3.40.50.980:FF:000001">
    <property type="entry name" value="Non-ribosomal peptide synthetase"/>
    <property type="match status" value="1"/>
</dbReference>
<dbReference type="InterPro" id="IPR009081">
    <property type="entry name" value="PP-bd_ACP"/>
</dbReference>
<dbReference type="OrthoDB" id="2472181at2"/>
<dbReference type="Proteomes" id="UP000190037">
    <property type="component" value="Unassembled WGS sequence"/>
</dbReference>
<dbReference type="SUPFAM" id="SSF56801">
    <property type="entry name" value="Acetyl-CoA synthetase-like"/>
    <property type="match status" value="1"/>
</dbReference>
<comment type="similarity">
    <text evidence="2">Belongs to the acyl-CoA dehydrogenase family.</text>
</comment>
<dbReference type="InterPro" id="IPR010071">
    <property type="entry name" value="AA_adenyl_dom"/>
</dbReference>
<dbReference type="PROSITE" id="PS50075">
    <property type="entry name" value="CARRIER"/>
    <property type="match status" value="1"/>
</dbReference>
<dbReference type="InterPro" id="IPR036250">
    <property type="entry name" value="AcylCo_DH-like_C"/>
</dbReference>
<dbReference type="AlphaFoldDB" id="A0A1T3NMP2"/>
<dbReference type="PROSITE" id="PS00455">
    <property type="entry name" value="AMP_BINDING"/>
    <property type="match status" value="1"/>
</dbReference>
<keyword evidence="3" id="KW-0285">Flavoprotein</keyword>
<dbReference type="PANTHER" id="PTHR45527">
    <property type="entry name" value="NONRIBOSOMAL PEPTIDE SYNTHETASE"/>
    <property type="match status" value="1"/>
</dbReference>